<feature type="compositionally biased region" description="Polar residues" evidence="1">
    <location>
        <begin position="180"/>
        <end position="191"/>
    </location>
</feature>
<feature type="compositionally biased region" description="Polar residues" evidence="1">
    <location>
        <begin position="213"/>
        <end position="223"/>
    </location>
</feature>
<gene>
    <name evidence="2" type="ORF">BDK51DRAFT_51722</name>
</gene>
<dbReference type="AlphaFoldDB" id="A0A4P9VUW2"/>
<evidence type="ECO:0000256" key="1">
    <source>
        <dbReference type="SAM" id="MobiDB-lite"/>
    </source>
</evidence>
<dbReference type="Proteomes" id="UP000269721">
    <property type="component" value="Unassembled WGS sequence"/>
</dbReference>
<name>A0A4P9VUW2_9FUNG</name>
<dbReference type="EMBL" id="ML001932">
    <property type="protein sequence ID" value="RKO82902.1"/>
    <property type="molecule type" value="Genomic_DNA"/>
</dbReference>
<feature type="region of interest" description="Disordered" evidence="1">
    <location>
        <begin position="143"/>
        <end position="229"/>
    </location>
</feature>
<protein>
    <submittedName>
        <fullName evidence="2">Uncharacterized protein</fullName>
    </submittedName>
</protein>
<evidence type="ECO:0000313" key="3">
    <source>
        <dbReference type="Proteomes" id="UP000269721"/>
    </source>
</evidence>
<sequence>MQEQHALKSTTSWSPSSTPAVLPFPTVDPSLLAPSPTANFGICRLNWQVERVRVGCGIEVVRRRFLPAWVLIEPSSSLLHIAPMVPKSKGGRDGQCSAEDRPYRALLDVAVPGREESESGNPNIAGAVDGDWGETAKGMEMGVASKEMSAAADARDEDGDSSLPPVIGSAHRISERKSTPSEWPPTNTAQAISPPPKYRRLTGSAPSDYGPNSPASTSQSHLSRPSRGPLIGERHVEYSMAPSNRRHLRESQTSLRLIFGSDEVEAAVGINRRVEWKPITVPPPRSPYPTKSRSSQIILFRTVYRTEPLLEAPTHSSLDALKGAFSPAGGLLRN</sequence>
<proteinExistence type="predicted"/>
<reference evidence="3" key="1">
    <citation type="journal article" date="2018" name="Nat. Microbiol.">
        <title>Leveraging single-cell genomics to expand the fungal tree of life.</title>
        <authorList>
            <person name="Ahrendt S.R."/>
            <person name="Quandt C.A."/>
            <person name="Ciobanu D."/>
            <person name="Clum A."/>
            <person name="Salamov A."/>
            <person name="Andreopoulos B."/>
            <person name="Cheng J.F."/>
            <person name="Woyke T."/>
            <person name="Pelin A."/>
            <person name="Henrissat B."/>
            <person name="Reynolds N.K."/>
            <person name="Benny G.L."/>
            <person name="Smith M.E."/>
            <person name="James T.Y."/>
            <person name="Grigoriev I.V."/>
        </authorList>
    </citation>
    <scope>NUCLEOTIDE SEQUENCE [LARGE SCALE GENOMIC DNA]</scope>
</reference>
<accession>A0A4P9VUW2</accession>
<organism evidence="2 3">
    <name type="scientific">Blyttiomyces helicus</name>
    <dbReference type="NCBI Taxonomy" id="388810"/>
    <lineage>
        <taxon>Eukaryota</taxon>
        <taxon>Fungi</taxon>
        <taxon>Fungi incertae sedis</taxon>
        <taxon>Chytridiomycota</taxon>
        <taxon>Chytridiomycota incertae sedis</taxon>
        <taxon>Chytridiomycetes</taxon>
        <taxon>Chytridiomycetes incertae sedis</taxon>
        <taxon>Blyttiomyces</taxon>
    </lineage>
</organism>
<feature type="region of interest" description="Disordered" evidence="1">
    <location>
        <begin position="114"/>
        <end position="133"/>
    </location>
</feature>
<evidence type="ECO:0000313" key="2">
    <source>
        <dbReference type="EMBL" id="RKO82902.1"/>
    </source>
</evidence>
<keyword evidence="3" id="KW-1185">Reference proteome</keyword>